<reference evidence="1 2" key="1">
    <citation type="submission" date="2016-10" db="EMBL/GenBank/DDBJ databases">
        <authorList>
            <person name="de Groot N.N."/>
        </authorList>
    </citation>
    <scope>NUCLEOTIDE SEQUENCE [LARGE SCALE GENOMIC DNA]</scope>
    <source>
        <strain evidence="1 2">DSM 19033</strain>
    </source>
</reference>
<proteinExistence type="predicted"/>
<accession>A0A1H4HJU9</accession>
<dbReference type="EMBL" id="FNRA01000027">
    <property type="protein sequence ID" value="SEB22129.1"/>
    <property type="molecule type" value="Genomic_DNA"/>
</dbReference>
<gene>
    <name evidence="1" type="ORF">SAMN05443550_1271</name>
</gene>
<evidence type="ECO:0000313" key="1">
    <source>
        <dbReference type="EMBL" id="SEB22129.1"/>
    </source>
</evidence>
<protein>
    <submittedName>
        <fullName evidence="1">Uncharacterized protein</fullName>
    </submittedName>
</protein>
<dbReference type="AlphaFoldDB" id="A0A1H4HJU9"/>
<name>A0A1H4HJU9_9SPHI</name>
<sequence length="68" mass="8013">MSKRVKFSFDSINKGKITPIKAEDLAMSSQRIKEEMKLVVRKYKKNETGSVMDARRLVVVHWHRPLLR</sequence>
<organism evidence="1 2">
    <name type="scientific">Pedobacter hartonius</name>
    <dbReference type="NCBI Taxonomy" id="425514"/>
    <lineage>
        <taxon>Bacteria</taxon>
        <taxon>Pseudomonadati</taxon>
        <taxon>Bacteroidota</taxon>
        <taxon>Sphingobacteriia</taxon>
        <taxon>Sphingobacteriales</taxon>
        <taxon>Sphingobacteriaceae</taxon>
        <taxon>Pedobacter</taxon>
    </lineage>
</organism>
<keyword evidence="2" id="KW-1185">Reference proteome</keyword>
<evidence type="ECO:0000313" key="2">
    <source>
        <dbReference type="Proteomes" id="UP000198850"/>
    </source>
</evidence>
<dbReference type="Proteomes" id="UP000198850">
    <property type="component" value="Unassembled WGS sequence"/>
</dbReference>